<feature type="transmembrane region" description="Helical" evidence="2">
    <location>
        <begin position="162"/>
        <end position="186"/>
    </location>
</feature>
<keyword evidence="2" id="KW-0472">Membrane</keyword>
<keyword evidence="2" id="KW-0812">Transmembrane</keyword>
<dbReference type="Proteomes" id="UP000492821">
    <property type="component" value="Unassembled WGS sequence"/>
</dbReference>
<organism evidence="4 5">
    <name type="scientific">Panagrellus redivivus</name>
    <name type="common">Microworm</name>
    <dbReference type="NCBI Taxonomy" id="6233"/>
    <lineage>
        <taxon>Eukaryota</taxon>
        <taxon>Metazoa</taxon>
        <taxon>Ecdysozoa</taxon>
        <taxon>Nematoda</taxon>
        <taxon>Chromadorea</taxon>
        <taxon>Rhabditida</taxon>
        <taxon>Tylenchina</taxon>
        <taxon>Panagrolaimomorpha</taxon>
        <taxon>Panagrolaimoidea</taxon>
        <taxon>Panagrolaimidae</taxon>
        <taxon>Panagrellus</taxon>
    </lineage>
</organism>
<evidence type="ECO:0000313" key="4">
    <source>
        <dbReference type="Proteomes" id="UP000492821"/>
    </source>
</evidence>
<keyword evidence="4" id="KW-1185">Reference proteome</keyword>
<accession>A0A7E4UR66</accession>
<evidence type="ECO:0000256" key="1">
    <source>
        <dbReference type="SAM" id="MobiDB-lite"/>
    </source>
</evidence>
<evidence type="ECO:0000313" key="5">
    <source>
        <dbReference type="WBParaSite" id="Pan_g11889.t1"/>
    </source>
</evidence>
<keyword evidence="3" id="KW-0732">Signal</keyword>
<name>A0A7E4UR66_PANRE</name>
<protein>
    <submittedName>
        <fullName evidence="5">ZP domain-containing protein</fullName>
    </submittedName>
</protein>
<feature type="compositionally biased region" description="Basic residues" evidence="1">
    <location>
        <begin position="220"/>
        <end position="229"/>
    </location>
</feature>
<feature type="signal peptide" evidence="3">
    <location>
        <begin position="1"/>
        <end position="19"/>
    </location>
</feature>
<feature type="chain" id="PRO_5028839999" evidence="3">
    <location>
        <begin position="20"/>
        <end position="229"/>
    </location>
</feature>
<sequence>MKLLFIIVALLITIDNVMSEIRLAEGEEVTFTFTGPELKIEIDNHDDEGNVFVMCFKSYPNSNANRCPRGYASLYYGTSKFTLMYRFFINRKGELLRSTLTLIVGKIVFGEDGYMTLLMYKLPRACTFRLPNAQKVIPTTTTTTAQITSTVAVVKESSYKTLYFVIGCLALLLVLIIVVGLVCIFLRKKTDATNNQVVPINQSGDNDDQLCLNSTPSTRKSTRTSRARK</sequence>
<feature type="region of interest" description="Disordered" evidence="1">
    <location>
        <begin position="208"/>
        <end position="229"/>
    </location>
</feature>
<dbReference type="WBParaSite" id="Pan_g11889.t1">
    <property type="protein sequence ID" value="Pan_g11889.t1"/>
    <property type="gene ID" value="Pan_g11889"/>
</dbReference>
<evidence type="ECO:0000256" key="3">
    <source>
        <dbReference type="SAM" id="SignalP"/>
    </source>
</evidence>
<keyword evidence="2" id="KW-1133">Transmembrane helix</keyword>
<evidence type="ECO:0000256" key="2">
    <source>
        <dbReference type="SAM" id="Phobius"/>
    </source>
</evidence>
<dbReference type="AlphaFoldDB" id="A0A7E4UR66"/>
<reference evidence="4" key="1">
    <citation type="journal article" date="2013" name="Genetics">
        <title>The draft genome and transcriptome of Panagrellus redivivus are shaped by the harsh demands of a free-living lifestyle.</title>
        <authorList>
            <person name="Srinivasan J."/>
            <person name="Dillman A.R."/>
            <person name="Macchietto M.G."/>
            <person name="Heikkinen L."/>
            <person name="Lakso M."/>
            <person name="Fracchia K.M."/>
            <person name="Antoshechkin I."/>
            <person name="Mortazavi A."/>
            <person name="Wong G."/>
            <person name="Sternberg P.W."/>
        </authorList>
    </citation>
    <scope>NUCLEOTIDE SEQUENCE [LARGE SCALE GENOMIC DNA]</scope>
    <source>
        <strain evidence="4">MT8872</strain>
    </source>
</reference>
<proteinExistence type="predicted"/>
<reference evidence="5" key="2">
    <citation type="submission" date="2020-10" db="UniProtKB">
        <authorList>
            <consortium name="WormBaseParasite"/>
        </authorList>
    </citation>
    <scope>IDENTIFICATION</scope>
</reference>